<gene>
    <name evidence="3" type="ORF">B0H15DRAFT_902416</name>
</gene>
<feature type="transmembrane region" description="Helical" evidence="2">
    <location>
        <begin position="185"/>
        <end position="204"/>
    </location>
</feature>
<accession>A0AAD6UCA2</accession>
<evidence type="ECO:0000256" key="1">
    <source>
        <dbReference type="SAM" id="MobiDB-lite"/>
    </source>
</evidence>
<dbReference type="Proteomes" id="UP001222325">
    <property type="component" value="Unassembled WGS sequence"/>
</dbReference>
<evidence type="ECO:0000313" key="3">
    <source>
        <dbReference type="EMBL" id="KAJ7097071.1"/>
    </source>
</evidence>
<feature type="transmembrane region" description="Helical" evidence="2">
    <location>
        <begin position="143"/>
        <end position="165"/>
    </location>
</feature>
<evidence type="ECO:0000313" key="4">
    <source>
        <dbReference type="Proteomes" id="UP001222325"/>
    </source>
</evidence>
<feature type="transmembrane region" description="Helical" evidence="2">
    <location>
        <begin position="112"/>
        <end position="131"/>
    </location>
</feature>
<keyword evidence="2" id="KW-1133">Transmembrane helix</keyword>
<keyword evidence="2" id="KW-0472">Membrane</keyword>
<feature type="transmembrane region" description="Helical" evidence="2">
    <location>
        <begin position="59"/>
        <end position="78"/>
    </location>
</feature>
<feature type="transmembrane region" description="Helical" evidence="2">
    <location>
        <begin position="254"/>
        <end position="277"/>
    </location>
</feature>
<feature type="transmembrane region" description="Helical" evidence="2">
    <location>
        <begin position="225"/>
        <end position="248"/>
    </location>
</feature>
<protein>
    <submittedName>
        <fullName evidence="3">Uncharacterized protein</fullName>
    </submittedName>
</protein>
<feature type="transmembrane region" description="Helical" evidence="2">
    <location>
        <begin position="20"/>
        <end position="47"/>
    </location>
</feature>
<evidence type="ECO:0000256" key="2">
    <source>
        <dbReference type="SAM" id="Phobius"/>
    </source>
</evidence>
<sequence>MAPNPYAPALTPQQLFIEKAWLQGALLGSVAYGCVAVLAFMCLYLLLQRKDNASSRNTRIALIAYVSIIFVFSTIFQACNVEFTQLAFVENREYPGGPAAYENDFWNIPVDAVGNVLFVLTNWMTDSILLWRFMVIYRQCRFPIWTIMTFPCTMFLGSMAMGSLFLHQLFIKNPFQAANGINWTLPYLALSLSLNIILTISIVGRLTVWRIRIRRVMGSDHGSQYTGIASMIVESAALHAVLSLLFLIPDGIGHPLSIIFLQTLMPDQVLASLLIIFRVARGKAWSSETSGKVMSSFAPRPIPLSSIQFAGGVTQSETETARMTSNSGSRRDMSNKADTIVDIGKIAETI</sequence>
<reference evidence="3" key="1">
    <citation type="submission" date="2023-03" db="EMBL/GenBank/DDBJ databases">
        <title>Massive genome expansion in bonnet fungi (Mycena s.s.) driven by repeated elements and novel gene families across ecological guilds.</title>
        <authorList>
            <consortium name="Lawrence Berkeley National Laboratory"/>
            <person name="Harder C.B."/>
            <person name="Miyauchi S."/>
            <person name="Viragh M."/>
            <person name="Kuo A."/>
            <person name="Thoen E."/>
            <person name="Andreopoulos B."/>
            <person name="Lu D."/>
            <person name="Skrede I."/>
            <person name="Drula E."/>
            <person name="Henrissat B."/>
            <person name="Morin E."/>
            <person name="Kohler A."/>
            <person name="Barry K."/>
            <person name="LaButti K."/>
            <person name="Morin E."/>
            <person name="Salamov A."/>
            <person name="Lipzen A."/>
            <person name="Mereny Z."/>
            <person name="Hegedus B."/>
            <person name="Baldrian P."/>
            <person name="Stursova M."/>
            <person name="Weitz H."/>
            <person name="Taylor A."/>
            <person name="Grigoriev I.V."/>
            <person name="Nagy L.G."/>
            <person name="Martin F."/>
            <person name="Kauserud H."/>
        </authorList>
    </citation>
    <scope>NUCLEOTIDE SEQUENCE</scope>
    <source>
        <strain evidence="3">CBHHK173m</strain>
    </source>
</reference>
<keyword evidence="2" id="KW-0812">Transmembrane</keyword>
<organism evidence="3 4">
    <name type="scientific">Mycena belliarum</name>
    <dbReference type="NCBI Taxonomy" id="1033014"/>
    <lineage>
        <taxon>Eukaryota</taxon>
        <taxon>Fungi</taxon>
        <taxon>Dikarya</taxon>
        <taxon>Basidiomycota</taxon>
        <taxon>Agaricomycotina</taxon>
        <taxon>Agaricomycetes</taxon>
        <taxon>Agaricomycetidae</taxon>
        <taxon>Agaricales</taxon>
        <taxon>Marasmiineae</taxon>
        <taxon>Mycenaceae</taxon>
        <taxon>Mycena</taxon>
    </lineage>
</organism>
<comment type="caution">
    <text evidence="3">The sequence shown here is derived from an EMBL/GenBank/DDBJ whole genome shotgun (WGS) entry which is preliminary data.</text>
</comment>
<proteinExistence type="predicted"/>
<dbReference type="EMBL" id="JARJCN010000010">
    <property type="protein sequence ID" value="KAJ7097071.1"/>
    <property type="molecule type" value="Genomic_DNA"/>
</dbReference>
<keyword evidence="4" id="KW-1185">Reference proteome</keyword>
<feature type="compositionally biased region" description="Polar residues" evidence="1">
    <location>
        <begin position="314"/>
        <end position="328"/>
    </location>
</feature>
<dbReference type="AlphaFoldDB" id="A0AAD6UCA2"/>
<feature type="region of interest" description="Disordered" evidence="1">
    <location>
        <begin position="314"/>
        <end position="333"/>
    </location>
</feature>
<name>A0AAD6UCA2_9AGAR</name>